<comment type="caution">
    <text evidence="1">The sequence shown here is derived from an EMBL/GenBank/DDBJ whole genome shotgun (WGS) entry which is preliminary data.</text>
</comment>
<feature type="non-terminal residue" evidence="1">
    <location>
        <position position="1"/>
    </location>
</feature>
<evidence type="ECO:0000313" key="2">
    <source>
        <dbReference type="Proteomes" id="UP001529510"/>
    </source>
</evidence>
<accession>A0ABD0PT33</accession>
<dbReference type="AlphaFoldDB" id="A0ABD0PT33"/>
<organism evidence="1 2">
    <name type="scientific">Cirrhinus mrigala</name>
    <name type="common">Mrigala</name>
    <dbReference type="NCBI Taxonomy" id="683832"/>
    <lineage>
        <taxon>Eukaryota</taxon>
        <taxon>Metazoa</taxon>
        <taxon>Chordata</taxon>
        <taxon>Craniata</taxon>
        <taxon>Vertebrata</taxon>
        <taxon>Euteleostomi</taxon>
        <taxon>Actinopterygii</taxon>
        <taxon>Neopterygii</taxon>
        <taxon>Teleostei</taxon>
        <taxon>Ostariophysi</taxon>
        <taxon>Cypriniformes</taxon>
        <taxon>Cyprinidae</taxon>
        <taxon>Labeoninae</taxon>
        <taxon>Labeonini</taxon>
        <taxon>Cirrhinus</taxon>
    </lineage>
</organism>
<feature type="non-terminal residue" evidence="1">
    <location>
        <position position="63"/>
    </location>
</feature>
<protein>
    <submittedName>
        <fullName evidence="1">Uncharacterized protein</fullName>
    </submittedName>
</protein>
<gene>
    <name evidence="1" type="ORF">M9458_029282</name>
</gene>
<dbReference type="Proteomes" id="UP001529510">
    <property type="component" value="Unassembled WGS sequence"/>
</dbReference>
<keyword evidence="2" id="KW-1185">Reference proteome</keyword>
<evidence type="ECO:0000313" key="1">
    <source>
        <dbReference type="EMBL" id="KAL0176952.1"/>
    </source>
</evidence>
<dbReference type="EMBL" id="JAMKFB020000014">
    <property type="protein sequence ID" value="KAL0176952.1"/>
    <property type="molecule type" value="Genomic_DNA"/>
</dbReference>
<name>A0ABD0PT33_CIRMR</name>
<sequence length="63" mass="6681">ALLLVRPEAVQAGYIKNRLQLHTVARSAGRPGLHARPAQAELQGVCGAVHQDAAGRGTLQEEE</sequence>
<proteinExistence type="predicted"/>
<reference evidence="1 2" key="1">
    <citation type="submission" date="2024-05" db="EMBL/GenBank/DDBJ databases">
        <title>Genome sequencing and assembly of Indian major carp, Cirrhinus mrigala (Hamilton, 1822).</title>
        <authorList>
            <person name="Mohindra V."/>
            <person name="Chowdhury L.M."/>
            <person name="Lal K."/>
            <person name="Jena J.K."/>
        </authorList>
    </citation>
    <scope>NUCLEOTIDE SEQUENCE [LARGE SCALE GENOMIC DNA]</scope>
    <source>
        <strain evidence="1">CM1030</strain>
        <tissue evidence="1">Blood</tissue>
    </source>
</reference>